<evidence type="ECO:0000256" key="6">
    <source>
        <dbReference type="PIRSR" id="PIRSR610300-51"/>
    </source>
</evidence>
<evidence type="ECO:0000256" key="1">
    <source>
        <dbReference type="ARBA" id="ARBA00006622"/>
    </source>
</evidence>
<accession>A0A8J3JQY3</accession>
<dbReference type="GO" id="GO:0016702">
    <property type="term" value="F:oxidoreductase activity, acting on single donors with incorporation of molecular oxygen, incorporation of two atoms of oxygen"/>
    <property type="evidence" value="ECO:0007669"/>
    <property type="project" value="InterPro"/>
</dbReference>
<comment type="similarity">
    <text evidence="1">Belongs to the cysteine dioxygenase family.</text>
</comment>
<dbReference type="SUPFAM" id="SSF51182">
    <property type="entry name" value="RmlC-like cupins"/>
    <property type="match status" value="1"/>
</dbReference>
<reference evidence="7 8" key="1">
    <citation type="submission" date="2021-01" db="EMBL/GenBank/DDBJ databases">
        <title>Whole genome shotgun sequence of Catellatospora bangladeshensis NBRC 107357.</title>
        <authorList>
            <person name="Komaki H."/>
            <person name="Tamura T."/>
        </authorList>
    </citation>
    <scope>NUCLEOTIDE SEQUENCE [LARGE SCALE GENOMIC DNA]</scope>
    <source>
        <strain evidence="7 8">NBRC 107357</strain>
    </source>
</reference>
<evidence type="ECO:0000256" key="2">
    <source>
        <dbReference type="ARBA" id="ARBA00022723"/>
    </source>
</evidence>
<dbReference type="AlphaFoldDB" id="A0A8J3JQY3"/>
<organism evidence="7 8">
    <name type="scientific">Catellatospora bangladeshensis</name>
    <dbReference type="NCBI Taxonomy" id="310355"/>
    <lineage>
        <taxon>Bacteria</taxon>
        <taxon>Bacillati</taxon>
        <taxon>Actinomycetota</taxon>
        <taxon>Actinomycetes</taxon>
        <taxon>Micromonosporales</taxon>
        <taxon>Micromonosporaceae</taxon>
        <taxon>Catellatospora</taxon>
    </lineage>
</organism>
<dbReference type="CDD" id="cd10548">
    <property type="entry name" value="cupin_CDO"/>
    <property type="match status" value="1"/>
</dbReference>
<keyword evidence="8" id="KW-1185">Reference proteome</keyword>
<name>A0A8J3JQY3_9ACTN</name>
<feature type="binding site" evidence="6">
    <location>
        <position position="113"/>
    </location>
    <ligand>
        <name>Fe cation</name>
        <dbReference type="ChEBI" id="CHEBI:24875"/>
        <note>catalytic</note>
    </ligand>
</feature>
<sequence length="158" mass="17274">MIVAAGVRADHLTTARRLAARPDDWDVAPRFDPAQRWYHRLLDEPGLEAWLLTWLPGQQTDLHDHGGSAGAFVVVSGTLTERTVHVPSGGDATLVERALPSGAGRQFGEHHVHQIVNAGLVPAVSVHVYGPELRTMTRFRLERGRLVVAAVDRAGAQW</sequence>
<dbReference type="InterPro" id="IPR010300">
    <property type="entry name" value="CDO_1"/>
</dbReference>
<dbReference type="Proteomes" id="UP000601223">
    <property type="component" value="Unassembled WGS sequence"/>
</dbReference>
<protein>
    <recommendedName>
        <fullName evidence="9">Cysteine dioxygenase</fullName>
    </recommendedName>
</protein>
<dbReference type="PANTHER" id="PTHR12918">
    <property type="entry name" value="CYSTEINE DIOXYGENASE"/>
    <property type="match status" value="1"/>
</dbReference>
<feature type="binding site" evidence="6">
    <location>
        <position position="65"/>
    </location>
    <ligand>
        <name>Fe cation</name>
        <dbReference type="ChEBI" id="CHEBI:24875"/>
        <note>catalytic</note>
    </ligand>
</feature>
<dbReference type="Pfam" id="PF05995">
    <property type="entry name" value="CDO_I"/>
    <property type="match status" value="1"/>
</dbReference>
<evidence type="ECO:0000313" key="8">
    <source>
        <dbReference type="Proteomes" id="UP000601223"/>
    </source>
</evidence>
<dbReference type="RefSeq" id="WP_203755027.1">
    <property type="nucleotide sequence ID" value="NZ_BONF01000045.1"/>
</dbReference>
<evidence type="ECO:0008006" key="9">
    <source>
        <dbReference type="Google" id="ProtNLM"/>
    </source>
</evidence>
<dbReference type="InterPro" id="IPR014710">
    <property type="entry name" value="RmlC-like_jellyroll"/>
</dbReference>
<keyword evidence="3" id="KW-0223">Dioxygenase</keyword>
<evidence type="ECO:0000256" key="3">
    <source>
        <dbReference type="ARBA" id="ARBA00022964"/>
    </source>
</evidence>
<proteinExistence type="inferred from homology"/>
<keyword evidence="4" id="KW-0560">Oxidoreductase</keyword>
<gene>
    <name evidence="7" type="ORF">Cba03nite_66610</name>
</gene>
<evidence type="ECO:0000256" key="4">
    <source>
        <dbReference type="ARBA" id="ARBA00023002"/>
    </source>
</evidence>
<feature type="binding site" evidence="6">
    <location>
        <position position="63"/>
    </location>
    <ligand>
        <name>Fe cation</name>
        <dbReference type="ChEBI" id="CHEBI:24875"/>
        <note>catalytic</note>
    </ligand>
</feature>
<dbReference type="InterPro" id="IPR011051">
    <property type="entry name" value="RmlC_Cupin_sf"/>
</dbReference>
<dbReference type="EMBL" id="BONF01000045">
    <property type="protein sequence ID" value="GIF85312.1"/>
    <property type="molecule type" value="Genomic_DNA"/>
</dbReference>
<dbReference type="PANTHER" id="PTHR12918:SF1">
    <property type="entry name" value="CYSTEINE DIOXYGENASE TYPE 1"/>
    <property type="match status" value="1"/>
</dbReference>
<keyword evidence="2 6" id="KW-0479">Metal-binding</keyword>
<evidence type="ECO:0000313" key="7">
    <source>
        <dbReference type="EMBL" id="GIF85312.1"/>
    </source>
</evidence>
<dbReference type="GO" id="GO:0008198">
    <property type="term" value="F:ferrous iron binding"/>
    <property type="evidence" value="ECO:0007669"/>
    <property type="project" value="TreeGrafter"/>
</dbReference>
<comment type="caution">
    <text evidence="7">The sequence shown here is derived from an EMBL/GenBank/DDBJ whole genome shotgun (WGS) entry which is preliminary data.</text>
</comment>
<dbReference type="Gene3D" id="2.60.120.10">
    <property type="entry name" value="Jelly Rolls"/>
    <property type="match status" value="1"/>
</dbReference>
<keyword evidence="5 6" id="KW-0408">Iron</keyword>
<evidence type="ECO:0000256" key="5">
    <source>
        <dbReference type="ARBA" id="ARBA00023004"/>
    </source>
</evidence>